<accession>A0ABV1HCG9</accession>
<evidence type="ECO:0000313" key="1">
    <source>
        <dbReference type="EMBL" id="MEQ2557418.1"/>
    </source>
</evidence>
<reference evidence="1 2" key="1">
    <citation type="submission" date="2024-03" db="EMBL/GenBank/DDBJ databases">
        <title>Human intestinal bacterial collection.</title>
        <authorList>
            <person name="Pauvert C."/>
            <person name="Hitch T.C.A."/>
            <person name="Clavel T."/>
        </authorList>
    </citation>
    <scope>NUCLEOTIDE SEQUENCE [LARGE SCALE GENOMIC DNA]</scope>
    <source>
        <strain evidence="1 2">CLA-AA-H185</strain>
    </source>
</reference>
<evidence type="ECO:0000313" key="2">
    <source>
        <dbReference type="Proteomes" id="UP001454489"/>
    </source>
</evidence>
<keyword evidence="2" id="KW-1185">Reference proteome</keyword>
<organism evidence="1 2">
    <name type="scientific">Maccoyibacter intestinihominis</name>
    <dbReference type="NCBI Taxonomy" id="3133499"/>
    <lineage>
        <taxon>Bacteria</taxon>
        <taxon>Bacillati</taxon>
        <taxon>Bacillota</taxon>
        <taxon>Clostridia</taxon>
        <taxon>Lachnospirales</taxon>
        <taxon>Lachnospiraceae</taxon>
        <taxon>Maccoyibacter</taxon>
    </lineage>
</organism>
<name>A0ABV1HCG9_9FIRM</name>
<sequence length="49" mass="5565">MNKDPFKEYVKQSEPGKRDKGYAWYTAIGLQAVDGLQPSQYLLDTAIET</sequence>
<proteinExistence type="predicted"/>
<dbReference type="EMBL" id="JBBMEX010000005">
    <property type="protein sequence ID" value="MEQ2557418.1"/>
    <property type="molecule type" value="Genomic_DNA"/>
</dbReference>
<gene>
    <name evidence="1" type="ORF">WMO43_06000</name>
</gene>
<dbReference type="Proteomes" id="UP001454489">
    <property type="component" value="Unassembled WGS sequence"/>
</dbReference>
<comment type="caution">
    <text evidence="1">The sequence shown here is derived from an EMBL/GenBank/DDBJ whole genome shotgun (WGS) entry which is preliminary data.</text>
</comment>
<dbReference type="RefSeq" id="WP_353530594.1">
    <property type="nucleotide sequence ID" value="NZ_JBBMEX010000005.1"/>
</dbReference>
<protein>
    <submittedName>
        <fullName evidence="1">Uncharacterized protein</fullName>
    </submittedName>
</protein>